<feature type="region of interest" description="Disordered" evidence="4">
    <location>
        <begin position="22"/>
        <end position="48"/>
    </location>
</feature>
<dbReference type="Pfam" id="PF13041">
    <property type="entry name" value="PPR_2"/>
    <property type="match status" value="2"/>
</dbReference>
<dbReference type="NCBIfam" id="TIGR00756">
    <property type="entry name" value="PPR"/>
    <property type="match status" value="4"/>
</dbReference>
<evidence type="ECO:0000256" key="4">
    <source>
        <dbReference type="SAM" id="MobiDB-lite"/>
    </source>
</evidence>
<evidence type="ECO:0000313" key="6">
    <source>
        <dbReference type="Proteomes" id="UP001154282"/>
    </source>
</evidence>
<name>A0AAV0K7S9_9ROSI</name>
<dbReference type="Pfam" id="PF12854">
    <property type="entry name" value="PPR_1"/>
    <property type="match status" value="1"/>
</dbReference>
<keyword evidence="2" id="KW-0677">Repeat</keyword>
<evidence type="ECO:0008006" key="7">
    <source>
        <dbReference type="Google" id="ProtNLM"/>
    </source>
</evidence>
<dbReference type="EMBL" id="CAMGYJ010000005">
    <property type="protein sequence ID" value="CAI0416879.1"/>
    <property type="molecule type" value="Genomic_DNA"/>
</dbReference>
<dbReference type="InterPro" id="IPR002885">
    <property type="entry name" value="PPR_rpt"/>
</dbReference>
<accession>A0AAV0K7S9</accession>
<feature type="repeat" description="PPR" evidence="3">
    <location>
        <begin position="318"/>
        <end position="352"/>
    </location>
</feature>
<evidence type="ECO:0000256" key="2">
    <source>
        <dbReference type="ARBA" id="ARBA00022737"/>
    </source>
</evidence>
<reference evidence="5" key="1">
    <citation type="submission" date="2022-08" db="EMBL/GenBank/DDBJ databases">
        <authorList>
            <person name="Gutierrez-Valencia J."/>
        </authorList>
    </citation>
    <scope>NUCLEOTIDE SEQUENCE</scope>
</reference>
<sequence>MGRVRFNLHAVKVLIGRRQVHGSPLSGSDVKLRRPQPALPKSLPIPDLHNPYLNQSPNPPEVKYSQQEFATLCCLLRDSNLSPGSSLQNALDQTGIEPQQPGLLEAVFEKFDSSPKLLYSVFQWAETRPGFRCSEVLLNSMVNALGKAKEFDSAWSLVLDRIDGDKDLQLVSSDTFAILIRRFARAGLPEAAIRTYEYARNLDLVEKPDAGMRLLEVLLDSLCKEGHVRVAAEYFQRKKKMEPCWVPAIRVYTILLNGWFRSRKLKHAERLWFEMERDGVKPTVVTYGTLVGGYCRMRRVEIALDLVDEMRRKEIKPNAIIYNTIIDALAEAGRFKEVSGMMEHLLLCESGPTLSTYNSLVKGYCKAGDLVAASKILRTMIDRGFIPTSTTYNYFFRHFSKFRKVEEAMNLYTKMIDSGYSPDHLTYNLLLKLLCEDDRLDLAGRISKEMEVRGCDMDLATSTMLTHLLCKMHRFEEAIAEFEKMLRKGLVPQFLTFKRLHNELSKRGMNKMAQKLRTMMSSVPHSTELPNTYDGDGDSSRYARRKSILHKAEAMSEILKTCHDPRELVKGRGPSPNPLSSAHQLTMDIKRRAN</sequence>
<feature type="repeat" description="PPR" evidence="3">
    <location>
        <begin position="353"/>
        <end position="387"/>
    </location>
</feature>
<dbReference type="GO" id="GO:0009507">
    <property type="term" value="C:chloroplast"/>
    <property type="evidence" value="ECO:0007669"/>
    <property type="project" value="TreeGrafter"/>
</dbReference>
<dbReference type="GO" id="GO:0010019">
    <property type="term" value="P:chloroplast-nucleus signaling pathway"/>
    <property type="evidence" value="ECO:0007669"/>
    <property type="project" value="TreeGrafter"/>
</dbReference>
<feature type="repeat" description="PPR" evidence="3">
    <location>
        <begin position="423"/>
        <end position="457"/>
    </location>
</feature>
<dbReference type="InterPro" id="IPR011990">
    <property type="entry name" value="TPR-like_helical_dom_sf"/>
</dbReference>
<feature type="region of interest" description="Disordered" evidence="4">
    <location>
        <begin position="566"/>
        <end position="594"/>
    </location>
</feature>
<proteinExistence type="inferred from homology"/>
<feature type="repeat" description="PPR" evidence="3">
    <location>
        <begin position="283"/>
        <end position="317"/>
    </location>
</feature>
<organism evidence="5 6">
    <name type="scientific">Linum tenue</name>
    <dbReference type="NCBI Taxonomy" id="586396"/>
    <lineage>
        <taxon>Eukaryota</taxon>
        <taxon>Viridiplantae</taxon>
        <taxon>Streptophyta</taxon>
        <taxon>Embryophyta</taxon>
        <taxon>Tracheophyta</taxon>
        <taxon>Spermatophyta</taxon>
        <taxon>Magnoliopsida</taxon>
        <taxon>eudicotyledons</taxon>
        <taxon>Gunneridae</taxon>
        <taxon>Pentapetalae</taxon>
        <taxon>rosids</taxon>
        <taxon>fabids</taxon>
        <taxon>Malpighiales</taxon>
        <taxon>Linaceae</taxon>
        <taxon>Linum</taxon>
    </lineage>
</organism>
<gene>
    <name evidence="5" type="ORF">LITE_LOCUS17123</name>
</gene>
<dbReference type="Proteomes" id="UP001154282">
    <property type="component" value="Unassembled WGS sequence"/>
</dbReference>
<keyword evidence="6" id="KW-1185">Reference proteome</keyword>
<dbReference type="Gene3D" id="1.25.40.10">
    <property type="entry name" value="Tetratricopeptide repeat domain"/>
    <property type="match status" value="4"/>
</dbReference>
<dbReference type="AlphaFoldDB" id="A0AAV0K7S9"/>
<evidence type="ECO:0000313" key="5">
    <source>
        <dbReference type="EMBL" id="CAI0416879.1"/>
    </source>
</evidence>
<dbReference type="GO" id="GO:0031930">
    <property type="term" value="P:mitochondria-nucleus signaling pathway"/>
    <property type="evidence" value="ECO:0007669"/>
    <property type="project" value="TreeGrafter"/>
</dbReference>
<dbReference type="PANTHER" id="PTHR47936">
    <property type="entry name" value="PPR_LONG DOMAIN-CONTAINING PROTEIN"/>
    <property type="match status" value="1"/>
</dbReference>
<dbReference type="Pfam" id="PF01535">
    <property type="entry name" value="PPR"/>
    <property type="match status" value="3"/>
</dbReference>
<comment type="caution">
    <text evidence="5">The sequence shown here is derived from an EMBL/GenBank/DDBJ whole genome shotgun (WGS) entry which is preliminary data.</text>
</comment>
<protein>
    <recommendedName>
        <fullName evidence="7">Pentatricopeptide repeat-containing protein</fullName>
    </recommendedName>
</protein>
<dbReference type="PROSITE" id="PS51375">
    <property type="entry name" value="PPR"/>
    <property type="match status" value="7"/>
</dbReference>
<feature type="repeat" description="PPR" evidence="3">
    <location>
        <begin position="388"/>
        <end position="422"/>
    </location>
</feature>
<comment type="similarity">
    <text evidence="1">Belongs to the PPR family. P subfamily.</text>
</comment>
<feature type="repeat" description="PPR" evidence="3">
    <location>
        <begin position="248"/>
        <end position="282"/>
    </location>
</feature>
<feature type="repeat" description="PPR" evidence="3">
    <location>
        <begin position="458"/>
        <end position="492"/>
    </location>
</feature>
<evidence type="ECO:0000256" key="1">
    <source>
        <dbReference type="ARBA" id="ARBA00007626"/>
    </source>
</evidence>
<evidence type="ECO:0000256" key="3">
    <source>
        <dbReference type="PROSITE-ProRule" id="PRU00708"/>
    </source>
</evidence>
<dbReference type="PANTHER" id="PTHR47936:SF1">
    <property type="entry name" value="PENTATRICOPEPTIDE REPEAT-CONTAINING PROTEIN GUN1, CHLOROPLASTIC"/>
    <property type="match status" value="1"/>
</dbReference>